<dbReference type="RefSeq" id="WP_185002367.1">
    <property type="nucleotide sequence ID" value="NZ_BAAAUI010000015.1"/>
</dbReference>
<protein>
    <submittedName>
        <fullName evidence="1">Preprotein translocase subunit SecF</fullName>
    </submittedName>
</protein>
<keyword evidence="2" id="KW-1185">Reference proteome</keyword>
<evidence type="ECO:0000313" key="1">
    <source>
        <dbReference type="EMBL" id="MBB4676553.1"/>
    </source>
</evidence>
<organism evidence="1 2">
    <name type="scientific">Crossiella cryophila</name>
    <dbReference type="NCBI Taxonomy" id="43355"/>
    <lineage>
        <taxon>Bacteria</taxon>
        <taxon>Bacillati</taxon>
        <taxon>Actinomycetota</taxon>
        <taxon>Actinomycetes</taxon>
        <taxon>Pseudonocardiales</taxon>
        <taxon>Pseudonocardiaceae</taxon>
        <taxon>Crossiella</taxon>
    </lineage>
</organism>
<sequence>MVIALLSVGEIFQGMGGFAVAPRETKVSIDFGGGSKFTVDVAQLDNLIAGLKAVRTKIEEINTLAMETNVMANPPSEEDFSRGAVRQIIERTIQEKDGTHTLANRAYGEAVDTLVQKLTAARDQYAGTEGANQTNFKPKG</sequence>
<proteinExistence type="predicted"/>
<dbReference type="AlphaFoldDB" id="A0A7W7FTL7"/>
<accession>A0A7W7FTL7</accession>
<name>A0A7W7FTL7_9PSEU</name>
<comment type="caution">
    <text evidence="1">The sequence shown here is derived from an EMBL/GenBank/DDBJ whole genome shotgun (WGS) entry which is preliminary data.</text>
</comment>
<reference evidence="1 2" key="1">
    <citation type="submission" date="2020-08" db="EMBL/GenBank/DDBJ databases">
        <title>Sequencing the genomes of 1000 actinobacteria strains.</title>
        <authorList>
            <person name="Klenk H.-P."/>
        </authorList>
    </citation>
    <scope>NUCLEOTIDE SEQUENCE [LARGE SCALE GENOMIC DNA]</scope>
    <source>
        <strain evidence="1 2">DSM 44230</strain>
    </source>
</reference>
<dbReference type="Proteomes" id="UP000533598">
    <property type="component" value="Unassembled WGS sequence"/>
</dbReference>
<dbReference type="EMBL" id="JACHMH010000001">
    <property type="protein sequence ID" value="MBB4676553.1"/>
    <property type="molecule type" value="Genomic_DNA"/>
</dbReference>
<gene>
    <name evidence="1" type="ORF">HNR67_002671</name>
</gene>
<evidence type="ECO:0000313" key="2">
    <source>
        <dbReference type="Proteomes" id="UP000533598"/>
    </source>
</evidence>